<dbReference type="RefSeq" id="WP_014553983.1">
    <property type="nucleotide sequence ID" value="NC_017455.1"/>
</dbReference>
<gene>
    <name evidence="3" type="ordered locus">Hprae_1841</name>
</gene>
<feature type="region of interest" description="Disordered" evidence="2">
    <location>
        <begin position="116"/>
        <end position="143"/>
    </location>
</feature>
<feature type="compositionally biased region" description="Basic residues" evidence="2">
    <location>
        <begin position="131"/>
        <end position="143"/>
    </location>
</feature>
<evidence type="ECO:0008006" key="5">
    <source>
        <dbReference type="Google" id="ProtNLM"/>
    </source>
</evidence>
<evidence type="ECO:0000256" key="1">
    <source>
        <dbReference type="ARBA" id="ARBA00044755"/>
    </source>
</evidence>
<dbReference type="InterPro" id="IPR007607">
    <property type="entry name" value="BacA/B"/>
</dbReference>
<accession>E3DQQ5</accession>
<dbReference type="HOGENOM" id="CLU_072799_6_5_9"/>
<dbReference type="STRING" id="572479.Hprae_1841"/>
<reference evidence="4" key="1">
    <citation type="submission" date="2010-10" db="EMBL/GenBank/DDBJ databases">
        <title>The complete genome of Halanaerobium praevalens DSM 2228.</title>
        <authorList>
            <consortium name="US DOE Joint Genome Institute (JGI-PGF)"/>
            <person name="Lucas S."/>
            <person name="Copeland A."/>
            <person name="Lapidus A."/>
            <person name="Glavina del Rio T."/>
            <person name="Dalin E."/>
            <person name="Tice H."/>
            <person name="Bruce D."/>
            <person name="Goodwin L."/>
            <person name="Pitluck S."/>
            <person name="Kyrpides N."/>
            <person name="Mavromatis K."/>
            <person name="Ivanova N."/>
            <person name="Ovchinnikova G."/>
            <person name="Chertkov O."/>
            <person name="Detter J.C."/>
            <person name="Han C."/>
            <person name="Larimer F."/>
            <person name="Land M."/>
            <person name="Hauser L."/>
            <person name="Markowitz V."/>
            <person name="Cheng J.-F."/>
            <person name="Hugenholtz P."/>
            <person name="Woyke T."/>
            <person name="Wu D."/>
            <person name="Tindall B."/>
            <person name="Pomrenke H.G."/>
            <person name="Brambilla E."/>
            <person name="Klenk H.-P."/>
            <person name="Eisen J.A."/>
        </authorList>
    </citation>
    <scope>NUCLEOTIDE SEQUENCE [LARGE SCALE GENOMIC DNA]</scope>
    <source>
        <strain evidence="4">ATCC 33744 / DSM 2228 / GSL</strain>
    </source>
</reference>
<evidence type="ECO:0000256" key="2">
    <source>
        <dbReference type="SAM" id="MobiDB-lite"/>
    </source>
</evidence>
<name>E3DQQ5_HALPG</name>
<dbReference type="Pfam" id="PF04519">
    <property type="entry name" value="Bactofilin"/>
    <property type="match status" value="1"/>
</dbReference>
<dbReference type="Proteomes" id="UP000006866">
    <property type="component" value="Chromosome"/>
</dbReference>
<protein>
    <recommendedName>
        <fullName evidence="5">Integral membrane protein CcmA involved in cell shape determination</fullName>
    </recommendedName>
</protein>
<feature type="compositionally biased region" description="Basic and acidic residues" evidence="2">
    <location>
        <begin position="118"/>
        <end position="130"/>
    </location>
</feature>
<proteinExistence type="inferred from homology"/>
<evidence type="ECO:0000313" key="4">
    <source>
        <dbReference type="Proteomes" id="UP000006866"/>
    </source>
</evidence>
<dbReference type="PATRIC" id="fig|572479.3.peg.1874"/>
<dbReference type="AlphaFoldDB" id="E3DQQ5"/>
<dbReference type="PANTHER" id="PTHR35024:SF4">
    <property type="entry name" value="POLYMER-FORMING CYTOSKELETAL PROTEIN"/>
    <property type="match status" value="1"/>
</dbReference>
<evidence type="ECO:0000313" key="3">
    <source>
        <dbReference type="EMBL" id="ADO77966.1"/>
    </source>
</evidence>
<dbReference type="PANTHER" id="PTHR35024">
    <property type="entry name" value="HYPOTHETICAL CYTOSOLIC PROTEIN"/>
    <property type="match status" value="1"/>
</dbReference>
<dbReference type="KEGG" id="hpk:Hprae_1841"/>
<reference evidence="3 4" key="2">
    <citation type="journal article" date="2011" name="Stand. Genomic Sci.">
        <title>Complete genome sequence of the extremely halophilic Halanaerobium praevalens type strain (GSL).</title>
        <authorList>
            <person name="Ivanova N."/>
            <person name="Sikorski J."/>
            <person name="Chertkov O."/>
            <person name="Nolan M."/>
            <person name="Lucas S."/>
            <person name="Hammon N."/>
            <person name="Deshpande S."/>
            <person name="Cheng J.F."/>
            <person name="Tapia R."/>
            <person name="Han C."/>
            <person name="Goodwin L."/>
            <person name="Pitluck S."/>
            <person name="Huntemann M."/>
            <person name="Liolios K."/>
            <person name="Pagani I."/>
            <person name="Mavromatis K."/>
            <person name="Ovchinikova G."/>
            <person name="Pati A."/>
            <person name="Chen A."/>
            <person name="Palaniappan K."/>
            <person name="Land M."/>
            <person name="Hauser L."/>
            <person name="Brambilla E.M."/>
            <person name="Kannan K.P."/>
            <person name="Rohde M."/>
            <person name="Tindall B.J."/>
            <person name="Goker M."/>
            <person name="Detter J.C."/>
            <person name="Woyke T."/>
            <person name="Bristow J."/>
            <person name="Eisen J.A."/>
            <person name="Markowitz V."/>
            <person name="Hugenholtz P."/>
            <person name="Kyrpides N.C."/>
            <person name="Klenk H.P."/>
            <person name="Lapidus A."/>
        </authorList>
    </citation>
    <scope>NUCLEOTIDE SEQUENCE [LARGE SCALE GENOMIC DNA]</scope>
    <source>
        <strain evidence="4">ATCC 33744 / DSM 2228 / GSL</strain>
    </source>
</reference>
<dbReference type="EMBL" id="CP002175">
    <property type="protein sequence ID" value="ADO77966.1"/>
    <property type="molecule type" value="Genomic_DNA"/>
</dbReference>
<dbReference type="eggNOG" id="COG1664">
    <property type="taxonomic scope" value="Bacteria"/>
</dbReference>
<dbReference type="OrthoDB" id="9802488at2"/>
<comment type="similarity">
    <text evidence="1">Belongs to the bactofilin family.</text>
</comment>
<keyword evidence="4" id="KW-1185">Reference proteome</keyword>
<organism evidence="3 4">
    <name type="scientific">Halanaerobium praevalens (strain ATCC 33744 / DSM 2228 / GSL)</name>
    <dbReference type="NCBI Taxonomy" id="572479"/>
    <lineage>
        <taxon>Bacteria</taxon>
        <taxon>Bacillati</taxon>
        <taxon>Bacillota</taxon>
        <taxon>Clostridia</taxon>
        <taxon>Halanaerobiales</taxon>
        <taxon>Halanaerobiaceae</taxon>
        <taxon>Halanaerobium</taxon>
    </lineage>
</organism>
<sequence>MFNSSKNEENKTQSKEIESIIGKGAKITGELVTSNSVRVEGKIDGSIESKSTLVIGKEALIKNKVQAKNITIAGQVEGEIIAHNKVELLQTAKVNADISTKSLKIEEGAVFNGSSKSLTEHKTAKINQKDKKQKTKSNNKNKK</sequence>